<organism evidence="1 2">
    <name type="scientific">Anabaenopsis elenkinii CCIBt3563</name>
    <dbReference type="NCBI Taxonomy" id="2779889"/>
    <lineage>
        <taxon>Bacteria</taxon>
        <taxon>Bacillati</taxon>
        <taxon>Cyanobacteriota</taxon>
        <taxon>Cyanophyceae</taxon>
        <taxon>Nostocales</taxon>
        <taxon>Nodulariaceae</taxon>
        <taxon>Anabaenopsis</taxon>
    </lineage>
</organism>
<evidence type="ECO:0000313" key="1">
    <source>
        <dbReference type="EMBL" id="QOV24128.1"/>
    </source>
</evidence>
<gene>
    <name evidence="1" type="ORF">IM676_07725</name>
</gene>
<reference evidence="2" key="1">
    <citation type="submission" date="2020-10" db="EMBL/GenBank/DDBJ databases">
        <title>Genome-based taxonomic classification of the species Anabaenopsis elenkinii.</title>
        <authorList>
            <person name="Delbaje E."/>
            <person name="Andreote A.P.D."/>
            <person name="Pellegrinetti T.A."/>
            <person name="Cruz R.B."/>
            <person name="Branco L.H.Z."/>
            <person name="Fiore M.F."/>
        </authorList>
    </citation>
    <scope>NUCLEOTIDE SEQUENCE [LARGE SCALE GENOMIC DNA]</scope>
    <source>
        <strain evidence="2">CCIBt3563</strain>
    </source>
</reference>
<dbReference type="Proteomes" id="UP000593846">
    <property type="component" value="Chromosome"/>
</dbReference>
<dbReference type="AlphaFoldDB" id="A0A7S6RFT2"/>
<accession>A0A7S6RFT2</accession>
<proteinExistence type="predicted"/>
<protein>
    <submittedName>
        <fullName evidence="1">Uncharacterized protein</fullName>
    </submittedName>
</protein>
<dbReference type="EMBL" id="CP063311">
    <property type="protein sequence ID" value="QOV24128.1"/>
    <property type="molecule type" value="Genomic_DNA"/>
</dbReference>
<dbReference type="KEGG" id="aee:IM676_07725"/>
<sequence length="203" mass="23641">MTPDEIETALQAAFNSCDAAGCPLTDMQKQILLRVVEEIPGDPNLKISDMGNPLDELSTEELTAFLRFVKTQEQENCSWKVQLLNDWLNDHNSGNVQFIRQRYGLGWLNRVQSYHFNKYSEVGNTLKLRVGDRIEITNGLWEWVQDDGPCQREWFSCIVIQIDEIDDPEGSSISCLVRLYNGAEYQIQGIYTWNRYNWRWPEK</sequence>
<evidence type="ECO:0000313" key="2">
    <source>
        <dbReference type="Proteomes" id="UP000593846"/>
    </source>
</evidence>
<name>A0A7S6RFT2_9CYAN</name>
<dbReference type="RefSeq" id="WP_200989650.1">
    <property type="nucleotide sequence ID" value="NZ_CP063311.1"/>
</dbReference>
<keyword evidence="2" id="KW-1185">Reference proteome</keyword>